<evidence type="ECO:0000313" key="2">
    <source>
        <dbReference type="Proteomes" id="UP001165367"/>
    </source>
</evidence>
<dbReference type="Proteomes" id="UP001165367">
    <property type="component" value="Unassembled WGS sequence"/>
</dbReference>
<sequence length="59" mass="6976">MKSAQKNTESPGIRSLVVYKKETPLALRVRKSDPSIHYPKIIMPEQPLRYIKARRHECW</sequence>
<name>A0ABS9KXH1_9BACT</name>
<accession>A0ABS9KXH1</accession>
<proteinExistence type="predicted"/>
<evidence type="ECO:0000313" key="1">
    <source>
        <dbReference type="EMBL" id="MCG2617062.1"/>
    </source>
</evidence>
<dbReference type="EMBL" id="JAKLTR010000017">
    <property type="protein sequence ID" value="MCG2617062.1"/>
    <property type="molecule type" value="Genomic_DNA"/>
</dbReference>
<reference evidence="1" key="1">
    <citation type="submission" date="2022-01" db="EMBL/GenBank/DDBJ databases">
        <authorList>
            <person name="Jo J.-H."/>
            <person name="Im W.-T."/>
        </authorList>
    </citation>
    <scope>NUCLEOTIDE SEQUENCE</scope>
    <source>
        <strain evidence="1">NA20</strain>
    </source>
</reference>
<dbReference type="RefSeq" id="WP_237875599.1">
    <property type="nucleotide sequence ID" value="NZ_JAKLTR010000017.1"/>
</dbReference>
<protein>
    <submittedName>
        <fullName evidence="1">Uncharacterized protein</fullName>
    </submittedName>
</protein>
<keyword evidence="2" id="KW-1185">Reference proteome</keyword>
<organism evidence="1 2">
    <name type="scientific">Terrimonas ginsenosidimutans</name>
    <dbReference type="NCBI Taxonomy" id="2908004"/>
    <lineage>
        <taxon>Bacteria</taxon>
        <taxon>Pseudomonadati</taxon>
        <taxon>Bacteroidota</taxon>
        <taxon>Chitinophagia</taxon>
        <taxon>Chitinophagales</taxon>
        <taxon>Chitinophagaceae</taxon>
        <taxon>Terrimonas</taxon>
    </lineage>
</organism>
<comment type="caution">
    <text evidence="1">The sequence shown here is derived from an EMBL/GenBank/DDBJ whole genome shotgun (WGS) entry which is preliminary data.</text>
</comment>
<gene>
    <name evidence="1" type="ORF">LZZ85_22390</name>
</gene>